<dbReference type="Pfam" id="PF02472">
    <property type="entry name" value="ExbD"/>
    <property type="match status" value="1"/>
</dbReference>
<sequence>MKKFVVFLLCMMALNSLYSQQVPDVFQERDEFCDEKLSEKEVYQMRTEFEELEAYFIRKGLLKDRTGKSYREVYEQIVLDNDLHFNIDRDFQILDALDFEIYSKCYYKALDPEGFGKLTDRHLHAAEVIVQNNNDEITPGLVAQRILDNLLDEDFDLEFYKISSLIAFYTICQTGSIIDFVEANQSLADFSEIMEVFLDNTNRITIDGSYVSFDQLKEKAHQFLQINPNEKGIVLIASKEVSYEVYLQVKDILSLVYSELNVEDGGVSKNIIYKFSGL</sequence>
<evidence type="ECO:0000256" key="5">
    <source>
        <dbReference type="ARBA" id="ARBA00022989"/>
    </source>
</evidence>
<keyword evidence="6" id="KW-0472">Membrane</keyword>
<evidence type="ECO:0000313" key="10">
    <source>
        <dbReference type="Proteomes" id="UP001597361"/>
    </source>
</evidence>
<evidence type="ECO:0000313" key="9">
    <source>
        <dbReference type="EMBL" id="MFD2037629.1"/>
    </source>
</evidence>
<keyword evidence="7" id="KW-0653">Protein transport</keyword>
<feature type="signal peptide" evidence="8">
    <location>
        <begin position="1"/>
        <end position="21"/>
    </location>
</feature>
<comment type="subcellular location">
    <subcellularLocation>
        <location evidence="1">Cell membrane</location>
        <topology evidence="1">Single-pass membrane protein</topology>
    </subcellularLocation>
    <subcellularLocation>
        <location evidence="7">Cell membrane</location>
        <topology evidence="7">Single-pass type II membrane protein</topology>
    </subcellularLocation>
</comment>
<dbReference type="Proteomes" id="UP001597361">
    <property type="component" value="Unassembled WGS sequence"/>
</dbReference>
<keyword evidence="3" id="KW-1003">Cell membrane</keyword>
<keyword evidence="4 7" id="KW-0812">Transmembrane</keyword>
<keyword evidence="5" id="KW-1133">Transmembrane helix</keyword>
<organism evidence="9 10">
    <name type="scientific">Belliella marina</name>
    <dbReference type="NCBI Taxonomy" id="1644146"/>
    <lineage>
        <taxon>Bacteria</taxon>
        <taxon>Pseudomonadati</taxon>
        <taxon>Bacteroidota</taxon>
        <taxon>Cytophagia</taxon>
        <taxon>Cytophagales</taxon>
        <taxon>Cyclobacteriaceae</taxon>
        <taxon>Belliella</taxon>
    </lineage>
</organism>
<feature type="chain" id="PRO_5045536858" evidence="8">
    <location>
        <begin position="22"/>
        <end position="278"/>
    </location>
</feature>
<keyword evidence="7" id="KW-0813">Transport</keyword>
<dbReference type="EMBL" id="JBHUHR010000051">
    <property type="protein sequence ID" value="MFD2037629.1"/>
    <property type="molecule type" value="Genomic_DNA"/>
</dbReference>
<evidence type="ECO:0000256" key="8">
    <source>
        <dbReference type="SAM" id="SignalP"/>
    </source>
</evidence>
<reference evidence="10" key="1">
    <citation type="journal article" date="2019" name="Int. J. Syst. Evol. Microbiol.">
        <title>The Global Catalogue of Microorganisms (GCM) 10K type strain sequencing project: providing services to taxonomists for standard genome sequencing and annotation.</title>
        <authorList>
            <consortium name="The Broad Institute Genomics Platform"/>
            <consortium name="The Broad Institute Genome Sequencing Center for Infectious Disease"/>
            <person name="Wu L."/>
            <person name="Ma J."/>
        </authorList>
    </citation>
    <scope>NUCLEOTIDE SEQUENCE [LARGE SCALE GENOMIC DNA]</scope>
    <source>
        <strain evidence="10">CGMCC 1.15180</strain>
    </source>
</reference>
<comment type="caution">
    <text evidence="9">The sequence shown here is derived from an EMBL/GenBank/DDBJ whole genome shotgun (WGS) entry which is preliminary data.</text>
</comment>
<accession>A0ABW4VSF7</accession>
<evidence type="ECO:0000256" key="7">
    <source>
        <dbReference type="RuleBase" id="RU003879"/>
    </source>
</evidence>
<keyword evidence="8" id="KW-0732">Signal</keyword>
<proteinExistence type="inferred from homology"/>
<evidence type="ECO:0000256" key="1">
    <source>
        <dbReference type="ARBA" id="ARBA00004162"/>
    </source>
</evidence>
<dbReference type="RefSeq" id="WP_376889663.1">
    <property type="nucleotide sequence ID" value="NZ_JBHUHR010000051.1"/>
</dbReference>
<protein>
    <submittedName>
        <fullName evidence="9">ExbD/TolR family protein</fullName>
    </submittedName>
</protein>
<evidence type="ECO:0000256" key="2">
    <source>
        <dbReference type="ARBA" id="ARBA00005811"/>
    </source>
</evidence>
<evidence type="ECO:0000256" key="4">
    <source>
        <dbReference type="ARBA" id="ARBA00022692"/>
    </source>
</evidence>
<keyword evidence="10" id="KW-1185">Reference proteome</keyword>
<evidence type="ECO:0000256" key="6">
    <source>
        <dbReference type="ARBA" id="ARBA00023136"/>
    </source>
</evidence>
<gene>
    <name evidence="9" type="ORF">ACFSKL_22735</name>
</gene>
<comment type="similarity">
    <text evidence="2 7">Belongs to the ExbD/TolR family.</text>
</comment>
<evidence type="ECO:0000256" key="3">
    <source>
        <dbReference type="ARBA" id="ARBA00022475"/>
    </source>
</evidence>
<name>A0ABW4VSF7_9BACT</name>
<dbReference type="InterPro" id="IPR003400">
    <property type="entry name" value="ExbD"/>
</dbReference>